<evidence type="ECO:0000256" key="7">
    <source>
        <dbReference type="ARBA" id="ARBA00013227"/>
    </source>
</evidence>
<dbReference type="EC" id="3.1.1.17" evidence="7"/>
<comment type="cofactor">
    <cofactor evidence="2">
        <name>Ca(2+)</name>
        <dbReference type="ChEBI" id="CHEBI:29108"/>
    </cofactor>
</comment>
<dbReference type="InterPro" id="IPR008367">
    <property type="entry name" value="Regucalcin"/>
</dbReference>
<feature type="domain" description="SMP-30/Gluconolactonase/LRE-like region" evidence="17">
    <location>
        <begin position="38"/>
        <end position="293"/>
    </location>
</feature>
<comment type="similarity">
    <text evidence="6">Belongs to the SMP-30/CGR1 family.</text>
</comment>
<dbReference type="Proteomes" id="UP001652582">
    <property type="component" value="Chromosome 22"/>
</dbReference>
<keyword evidence="9" id="KW-0963">Cytoplasm</keyword>
<dbReference type="Pfam" id="PF08450">
    <property type="entry name" value="SGL"/>
    <property type="match status" value="1"/>
</dbReference>
<keyword evidence="10 15" id="KW-0479">Metal-binding</keyword>
<comment type="cofactor">
    <cofactor evidence="15">
        <name>Zn(2+)</name>
        <dbReference type="ChEBI" id="CHEBI:29105"/>
    </cofactor>
    <text evidence="15">Binds 1 divalent metal cation per subunit.</text>
</comment>
<keyword evidence="16" id="KW-0732">Signal</keyword>
<evidence type="ECO:0000256" key="8">
    <source>
        <dbReference type="ARBA" id="ARBA00016808"/>
    </source>
</evidence>
<evidence type="ECO:0000256" key="13">
    <source>
        <dbReference type="ARBA" id="ARBA00032464"/>
    </source>
</evidence>
<evidence type="ECO:0000256" key="2">
    <source>
        <dbReference type="ARBA" id="ARBA00001913"/>
    </source>
</evidence>
<dbReference type="GO" id="GO:0019853">
    <property type="term" value="P:L-ascorbic acid biosynthetic process"/>
    <property type="evidence" value="ECO:0007669"/>
    <property type="project" value="TreeGrafter"/>
</dbReference>
<evidence type="ECO:0000256" key="5">
    <source>
        <dbReference type="ARBA" id="ARBA00004496"/>
    </source>
</evidence>
<feature type="binding site" evidence="15">
    <location>
        <position position="38"/>
    </location>
    <ligand>
        <name>a divalent metal cation</name>
        <dbReference type="ChEBI" id="CHEBI:60240"/>
    </ligand>
</feature>
<dbReference type="KEGG" id="bany:112047382"/>
<organism evidence="18 19">
    <name type="scientific">Bicyclus anynana</name>
    <name type="common">Squinting bush brown butterfly</name>
    <dbReference type="NCBI Taxonomy" id="110368"/>
    <lineage>
        <taxon>Eukaryota</taxon>
        <taxon>Metazoa</taxon>
        <taxon>Ecdysozoa</taxon>
        <taxon>Arthropoda</taxon>
        <taxon>Hexapoda</taxon>
        <taxon>Insecta</taxon>
        <taxon>Pterygota</taxon>
        <taxon>Neoptera</taxon>
        <taxon>Endopterygota</taxon>
        <taxon>Lepidoptera</taxon>
        <taxon>Glossata</taxon>
        <taxon>Ditrysia</taxon>
        <taxon>Papilionoidea</taxon>
        <taxon>Nymphalidae</taxon>
        <taxon>Satyrinae</taxon>
        <taxon>Satyrini</taxon>
        <taxon>Mycalesina</taxon>
        <taxon>Bicyclus</taxon>
    </lineage>
</organism>
<dbReference type="GO" id="GO:0030234">
    <property type="term" value="F:enzyme regulator activity"/>
    <property type="evidence" value="ECO:0007669"/>
    <property type="project" value="InterPro"/>
</dbReference>
<evidence type="ECO:0000256" key="10">
    <source>
        <dbReference type="ARBA" id="ARBA00022723"/>
    </source>
</evidence>
<dbReference type="RefSeq" id="XP_023940263.2">
    <property type="nucleotide sequence ID" value="XM_024084495.2"/>
</dbReference>
<dbReference type="InterPro" id="IPR013658">
    <property type="entry name" value="SGL"/>
</dbReference>
<feature type="chain" id="PRO_5045038259" description="Regucalcin" evidence="16">
    <location>
        <begin position="20"/>
        <end position="335"/>
    </location>
</feature>
<dbReference type="GeneID" id="112047382"/>
<evidence type="ECO:0000256" key="12">
    <source>
        <dbReference type="ARBA" id="ARBA00022837"/>
    </source>
</evidence>
<dbReference type="GO" id="GO:0005737">
    <property type="term" value="C:cytoplasm"/>
    <property type="evidence" value="ECO:0007669"/>
    <property type="project" value="UniProtKB-SubCell"/>
</dbReference>
<feature type="active site" description="Proton donor/acceptor" evidence="14">
    <location>
        <position position="234"/>
    </location>
</feature>
<comment type="cofactor">
    <cofactor evidence="3">
        <name>Mn(2+)</name>
        <dbReference type="ChEBI" id="CHEBI:29035"/>
    </cofactor>
</comment>
<comment type="subcellular location">
    <subcellularLocation>
        <location evidence="5">Cytoplasm</location>
    </subcellularLocation>
</comment>
<evidence type="ECO:0000256" key="11">
    <source>
        <dbReference type="ARBA" id="ARBA00022801"/>
    </source>
</evidence>
<sequence>MISMNVCVLVLVIVIGISAYQPQTPLIKNVFRDGTHLEGPHFAKDESALYWVDITEQKAYRLDIDTGNITSRYIEYGPVSLIVRVKDYPGLVVVSARSELYFLAWDAPGGDKALRQLTAVDVGLPDNRVNDGKVDASGRLWFGTMGNEVNGEIDKDQGTLYSITQYNFMHPEEKVRPVSISNGIAWTSDNKFMFYIDSPTRNIDVFDFDLVSGTIRNRRVLFSFQANNVTGVPDGMTIDRDGNLWVACYDGGKIIKVDPRAGKLMEHHRIPASKVTSLTWGGYDYSTLYVTTSKRGLNPLQKTQEPEAGSLFAIEFTGSRGNPENQLAFANADKY</sequence>
<dbReference type="GO" id="GO:0005509">
    <property type="term" value="F:calcium ion binding"/>
    <property type="evidence" value="ECO:0007669"/>
    <property type="project" value="InterPro"/>
</dbReference>
<dbReference type="InterPro" id="IPR005511">
    <property type="entry name" value="SMP-30"/>
</dbReference>
<dbReference type="AlphaFoldDB" id="A0A6J1N5I7"/>
<dbReference type="SUPFAM" id="SSF63829">
    <property type="entry name" value="Calcium-dependent phosphotriesterase"/>
    <property type="match status" value="1"/>
</dbReference>
<feature type="binding site" evidence="15">
    <location>
        <position position="130"/>
    </location>
    <ligand>
        <name>substrate</name>
    </ligand>
</feature>
<keyword evidence="11" id="KW-0378">Hydrolase</keyword>
<evidence type="ECO:0000313" key="18">
    <source>
        <dbReference type="Proteomes" id="UP001652582"/>
    </source>
</evidence>
<dbReference type="InterPro" id="IPR011042">
    <property type="entry name" value="6-blade_b-propeller_TolB-like"/>
</dbReference>
<dbReference type="GO" id="GO:0004341">
    <property type="term" value="F:gluconolactonase activity"/>
    <property type="evidence" value="ECO:0007669"/>
    <property type="project" value="UniProtKB-EC"/>
</dbReference>
<evidence type="ECO:0000256" key="14">
    <source>
        <dbReference type="PIRSR" id="PIRSR605511-1"/>
    </source>
</evidence>
<evidence type="ECO:0000256" key="3">
    <source>
        <dbReference type="ARBA" id="ARBA00001936"/>
    </source>
</evidence>
<feature type="signal peptide" evidence="16">
    <location>
        <begin position="1"/>
        <end position="19"/>
    </location>
</feature>
<accession>A0A6J1N5I7</accession>
<feature type="binding site" evidence="15">
    <location>
        <position position="128"/>
    </location>
    <ligand>
        <name>substrate</name>
    </ligand>
</feature>
<evidence type="ECO:0000256" key="6">
    <source>
        <dbReference type="ARBA" id="ARBA00008853"/>
    </source>
</evidence>
<dbReference type="Gene3D" id="2.120.10.30">
    <property type="entry name" value="TolB, C-terminal domain"/>
    <property type="match status" value="1"/>
</dbReference>
<evidence type="ECO:0000259" key="17">
    <source>
        <dbReference type="Pfam" id="PF08450"/>
    </source>
</evidence>
<dbReference type="OrthoDB" id="423498at2759"/>
<keyword evidence="12" id="KW-0106">Calcium</keyword>
<feature type="binding site" evidence="15">
    <location>
        <position position="148"/>
    </location>
    <ligand>
        <name>substrate</name>
    </ligand>
</feature>
<dbReference type="PRINTS" id="PR01790">
    <property type="entry name" value="SMP30FAMILY"/>
</dbReference>
<evidence type="ECO:0000256" key="4">
    <source>
        <dbReference type="ARBA" id="ARBA00001946"/>
    </source>
</evidence>
<evidence type="ECO:0000313" key="19">
    <source>
        <dbReference type="RefSeq" id="XP_023940263.2"/>
    </source>
</evidence>
<evidence type="ECO:0000256" key="16">
    <source>
        <dbReference type="SAM" id="SignalP"/>
    </source>
</evidence>
<feature type="binding site" evidence="15">
    <location>
        <position position="182"/>
    </location>
    <ligand>
        <name>a divalent metal cation</name>
        <dbReference type="ChEBI" id="CHEBI:60240"/>
    </ligand>
</feature>
<dbReference type="PANTHER" id="PTHR10907">
    <property type="entry name" value="REGUCALCIN"/>
    <property type="match status" value="1"/>
</dbReference>
<keyword evidence="15" id="KW-0862">Zinc</keyword>
<feature type="binding site" evidence="15">
    <location>
        <position position="234"/>
    </location>
    <ligand>
        <name>a divalent metal cation</name>
        <dbReference type="ChEBI" id="CHEBI:60240"/>
    </ligand>
</feature>
<name>A0A6J1N5I7_BICAN</name>
<protein>
    <recommendedName>
        <fullName evidence="8">Regucalcin</fullName>
        <ecNumber evidence="7">3.1.1.17</ecNumber>
    </recommendedName>
    <alternativeName>
        <fullName evidence="13">Gluconolactonase</fullName>
    </alternativeName>
</protein>
<comment type="catalytic activity">
    <reaction evidence="1">
        <text>D-glucono-1,5-lactone + H2O = D-gluconate + H(+)</text>
        <dbReference type="Rhea" id="RHEA:10440"/>
        <dbReference type="ChEBI" id="CHEBI:15377"/>
        <dbReference type="ChEBI" id="CHEBI:15378"/>
        <dbReference type="ChEBI" id="CHEBI:16217"/>
        <dbReference type="ChEBI" id="CHEBI:18391"/>
        <dbReference type="EC" id="3.1.1.17"/>
    </reaction>
</comment>
<dbReference type="PRINTS" id="PR01791">
    <property type="entry name" value="REGUCALCIN"/>
</dbReference>
<proteinExistence type="inferred from homology"/>
<dbReference type="PANTHER" id="PTHR10907:SF47">
    <property type="entry name" value="REGUCALCIN"/>
    <property type="match status" value="1"/>
</dbReference>
<evidence type="ECO:0000256" key="15">
    <source>
        <dbReference type="PIRSR" id="PIRSR605511-2"/>
    </source>
</evidence>
<comment type="cofactor">
    <cofactor evidence="4">
        <name>Mg(2+)</name>
        <dbReference type="ChEBI" id="CHEBI:18420"/>
    </cofactor>
</comment>
<evidence type="ECO:0000256" key="1">
    <source>
        <dbReference type="ARBA" id="ARBA00001589"/>
    </source>
</evidence>
<reference evidence="19" key="1">
    <citation type="submission" date="2025-08" db="UniProtKB">
        <authorList>
            <consortium name="RefSeq"/>
        </authorList>
    </citation>
    <scope>IDENTIFICATION</scope>
</reference>
<keyword evidence="18" id="KW-1185">Reference proteome</keyword>
<evidence type="ECO:0000256" key="9">
    <source>
        <dbReference type="ARBA" id="ARBA00022490"/>
    </source>
</evidence>
<gene>
    <name evidence="19" type="primary">LOC112047382</name>
</gene>